<feature type="domain" description="Nucleoporin POM152 first Ig-like" evidence="5">
    <location>
        <begin position="160"/>
        <end position="273"/>
    </location>
</feature>
<dbReference type="InterPro" id="IPR056540">
    <property type="entry name" value="TMD_POM152"/>
</dbReference>
<evidence type="ECO:0000313" key="8">
    <source>
        <dbReference type="Proteomes" id="UP000449547"/>
    </source>
</evidence>
<gene>
    <name evidence="7" type="ORF">DIURU_003275</name>
</gene>
<dbReference type="Pfam" id="PF24312">
    <property type="entry name" value="Ig-like_POM152"/>
    <property type="match status" value="1"/>
</dbReference>
<keyword evidence="1" id="KW-1133">Transmembrane helix</keyword>
<dbReference type="InterPro" id="IPR056542">
    <property type="entry name" value="Ig-like_POM152_1st"/>
</dbReference>
<protein>
    <recommendedName>
        <fullName evidence="9">Nucleoporin POM152</fullName>
    </recommendedName>
</protein>
<dbReference type="GO" id="GO:0070762">
    <property type="term" value="C:nuclear pore transmembrane ring"/>
    <property type="evidence" value="ECO:0007669"/>
    <property type="project" value="TreeGrafter"/>
</dbReference>
<dbReference type="InterPro" id="IPR056541">
    <property type="entry name" value="Ig-like_POM152"/>
</dbReference>
<evidence type="ECO:0000259" key="6">
    <source>
        <dbReference type="Pfam" id="PF24527"/>
    </source>
</evidence>
<sequence>MTTDDRRRRRPLVPTWLVDEHTQKQTVMALFFLYQSWKVYDLVYHHAEATPTTDVNAPGFVAKYAVVDTVFVMAVRLLSIDGLYLSWLQAVAAVAASISATWLLASSVHMPLVASVGALWRHLSHQGDLSIEGDTVRGEVVDYDAHFLGRLTINYLPDSSAKFNPFNLSSCFDTAKNPVKVPIEFNTTTTVGTFEIEHVGPDNVPRYTNYTGRRLKQLLNHDYTHLRSQPKFKDSERVTYVEVPVSKVGQYRLTRVWDHKLNPIRVYRGHFTISNCPYASYVYPAMSPYQCVGTQFEADGVELPLVEMVGVAPMTATVKISSENTPQKTVTIKSGAANHEANDKSWLAPVFAAQYPVSKDDGVDFAAILGSKHATKVGFHIMSIHDGLGHSQRYNPDYKGKDLWFEYELKRAPQFSLFDANADVELVTGGTKRLGVKVDPTPQSSEFPLSVTVLHQSLNQSRENHTYTFANAYELKQGITIGKPGIYKLASGLNKWCGADVDTQDAVNVTLAKPPTVDIVATPIKDVCLGTIGYNFGFELAGKAPFVVEYHVYRNQSGRLVPVGSEGGVHRLTTSSTHDKLEFRPERGGNYVVSFSSIKDSLHAPITLDGNLTYGTYFNQVSRAELTGPSVIHLCYNESTQVPIRFSGNGPYYVTYNIVNAATGSVVSRVTNATVDGDTHVVDVPRKLLRNTPKAKIFLEAAQDKFHCKADVDPQASVTVVARTDIPTLEFAEAKEYTIAEGTSVRIPLKWQSSTGPSKKDKVRFKLIDGANDPPKFIRQLQVSSMEALVAKEQGIYQLVSFENGGCSGRIVNNEQTVKVSFFPKPTVSIASPHEIERLNESVVLKSVCEDAFQPLELTFYGVPPFTLDYQLQLASGEVETRVQRILGHTEKIELPTNENGDYKLSITKVWDNNYKRGKSQVDTVDITAAYSVAGKPDVSFAESSLAVCENQVKRYAGHLLPINLVGVPPFTVEAVLTHQATGVQVPLHFNDVVGGFLELPPSQLTDSLTLGTHTVEIKSIRGANGCFRDSFASPQSVTYTINVTPVPSMVKASDRYHFCVGDHVAYNLTGTAPFTLDYTFAGKQRQASSEHHFRRLASEAGILSMTRLQDSSPNQCAVEFVGDEQKLLELEVHEIPSVKVQKGDYIVEDIHEGEYTELRFSFQGEPPFSLTYIRTTVATRSGVPPTVLETIEVDDIWEREYVVKASLEGTYEATRIADKYCVAVRSHQ</sequence>
<feature type="domain" description="Nucleoporin POM152 immunoglobulin-like" evidence="2">
    <location>
        <begin position="856"/>
        <end position="920"/>
    </location>
</feature>
<organism evidence="7 8">
    <name type="scientific">Diutina rugosa</name>
    <name type="common">Yeast</name>
    <name type="synonym">Candida rugosa</name>
    <dbReference type="NCBI Taxonomy" id="5481"/>
    <lineage>
        <taxon>Eukaryota</taxon>
        <taxon>Fungi</taxon>
        <taxon>Dikarya</taxon>
        <taxon>Ascomycota</taxon>
        <taxon>Saccharomycotina</taxon>
        <taxon>Pichiomycetes</taxon>
        <taxon>Debaryomycetaceae</taxon>
        <taxon>Diutina</taxon>
    </lineage>
</organism>
<dbReference type="GO" id="GO:0017056">
    <property type="term" value="F:structural constituent of nuclear pore"/>
    <property type="evidence" value="ECO:0007669"/>
    <property type="project" value="InterPro"/>
</dbReference>
<dbReference type="OrthoDB" id="10253254at2759"/>
<evidence type="ECO:0000259" key="5">
    <source>
        <dbReference type="Pfam" id="PF24519"/>
    </source>
</evidence>
<evidence type="ECO:0000313" key="7">
    <source>
        <dbReference type="EMBL" id="KAA8901423.1"/>
    </source>
</evidence>
<evidence type="ECO:0008006" key="9">
    <source>
        <dbReference type="Google" id="ProtNLM"/>
    </source>
</evidence>
<dbReference type="GO" id="GO:0006999">
    <property type="term" value="P:nuclear pore organization"/>
    <property type="evidence" value="ECO:0007669"/>
    <property type="project" value="TreeGrafter"/>
</dbReference>
<dbReference type="Pfam" id="PF24527">
    <property type="entry name" value="Ig-like_Pom152_9"/>
    <property type="match status" value="1"/>
</dbReference>
<accession>A0A642ULR4</accession>
<evidence type="ECO:0000259" key="4">
    <source>
        <dbReference type="Pfam" id="PF24312"/>
    </source>
</evidence>
<dbReference type="AlphaFoldDB" id="A0A642ULR4"/>
<dbReference type="Pfam" id="PF23664">
    <property type="entry name" value="Ig_Pom152"/>
    <property type="match status" value="2"/>
</dbReference>
<dbReference type="InterPro" id="IPR056543">
    <property type="entry name" value="Ig-like_POM152_9th"/>
</dbReference>
<evidence type="ECO:0000259" key="3">
    <source>
        <dbReference type="Pfam" id="PF24097"/>
    </source>
</evidence>
<feature type="domain" description="Nucleoporin POM152 N-terminal transmembrane" evidence="3">
    <location>
        <begin position="19"/>
        <end position="108"/>
    </location>
</feature>
<keyword evidence="1" id="KW-0812">Transmembrane</keyword>
<dbReference type="PANTHER" id="PTHR28206">
    <property type="entry name" value="NUCLEOPORIN POM152"/>
    <property type="match status" value="1"/>
</dbReference>
<dbReference type="EMBL" id="SWFT01000103">
    <property type="protein sequence ID" value="KAA8901423.1"/>
    <property type="molecule type" value="Genomic_DNA"/>
</dbReference>
<feature type="domain" description="Nucleoporin POM152 Ig-like" evidence="4">
    <location>
        <begin position="727"/>
        <end position="816"/>
    </location>
</feature>
<dbReference type="GeneID" id="54781926"/>
<feature type="transmembrane region" description="Helical" evidence="1">
    <location>
        <begin position="83"/>
        <end position="105"/>
    </location>
</feature>
<dbReference type="OMA" id="SAKMNPF"/>
<evidence type="ECO:0000259" key="2">
    <source>
        <dbReference type="Pfam" id="PF23664"/>
    </source>
</evidence>
<proteinExistence type="predicted"/>
<dbReference type="GO" id="GO:0006606">
    <property type="term" value="P:protein import into nucleus"/>
    <property type="evidence" value="ECO:0007669"/>
    <property type="project" value="TreeGrafter"/>
</dbReference>
<evidence type="ECO:0000256" key="1">
    <source>
        <dbReference type="SAM" id="Phobius"/>
    </source>
</evidence>
<reference evidence="7 8" key="1">
    <citation type="submission" date="2019-07" db="EMBL/GenBank/DDBJ databases">
        <title>Genome assembly of two rare yeast pathogens: Diutina rugosa and Trichomonascus ciferrii.</title>
        <authorList>
            <person name="Mixao V."/>
            <person name="Saus E."/>
            <person name="Hansen A."/>
            <person name="Lass-Flor C."/>
            <person name="Gabaldon T."/>
        </authorList>
    </citation>
    <scope>NUCLEOTIDE SEQUENCE [LARGE SCALE GENOMIC DNA]</scope>
    <source>
        <strain evidence="7 8">CBS 613</strain>
    </source>
</reference>
<keyword evidence="1" id="KW-0472">Membrane</keyword>
<name>A0A642ULR4_DIURU</name>
<feature type="domain" description="Nucleoporin POM152 immunoglobulin-like" evidence="2">
    <location>
        <begin position="513"/>
        <end position="619"/>
    </location>
</feature>
<dbReference type="InterPro" id="IPR056544">
    <property type="entry name" value="Ig_POM152"/>
</dbReference>
<dbReference type="Pfam" id="PF24519">
    <property type="entry name" value="Ig-like_Pom152_1"/>
    <property type="match status" value="1"/>
</dbReference>
<dbReference type="Proteomes" id="UP000449547">
    <property type="component" value="Unassembled WGS sequence"/>
</dbReference>
<dbReference type="VEuPathDB" id="FungiDB:DIURU_003275"/>
<keyword evidence="8" id="KW-1185">Reference proteome</keyword>
<dbReference type="RefSeq" id="XP_034011948.1">
    <property type="nucleotide sequence ID" value="XM_034156019.1"/>
</dbReference>
<dbReference type="InterPro" id="IPR037701">
    <property type="entry name" value="Pom152"/>
</dbReference>
<comment type="caution">
    <text evidence="7">The sequence shown here is derived from an EMBL/GenBank/DDBJ whole genome shotgun (WGS) entry which is preliminary data.</text>
</comment>
<dbReference type="Pfam" id="PF24097">
    <property type="entry name" value="TMD_POM152"/>
    <property type="match status" value="1"/>
</dbReference>
<feature type="domain" description="Nucleoporin POM152 ninth Ig-like" evidence="6">
    <location>
        <begin position="1048"/>
        <end position="1120"/>
    </location>
</feature>
<dbReference type="PANTHER" id="PTHR28206:SF1">
    <property type="entry name" value="NUCLEOPORIN POM152"/>
    <property type="match status" value="1"/>
</dbReference>